<organism evidence="1 2">
    <name type="scientific">Blastomyces gilchristii (strain SLH14081)</name>
    <name type="common">Blastomyces dermatitidis</name>
    <dbReference type="NCBI Taxonomy" id="559298"/>
    <lineage>
        <taxon>Eukaryota</taxon>
        <taxon>Fungi</taxon>
        <taxon>Dikarya</taxon>
        <taxon>Ascomycota</taxon>
        <taxon>Pezizomycotina</taxon>
        <taxon>Eurotiomycetes</taxon>
        <taxon>Eurotiomycetidae</taxon>
        <taxon>Onygenales</taxon>
        <taxon>Ajellomycetaceae</taxon>
        <taxon>Blastomyces</taxon>
    </lineage>
</organism>
<dbReference type="RefSeq" id="XP_031577160.1">
    <property type="nucleotide sequence ID" value="XM_031724527.1"/>
</dbReference>
<feature type="non-terminal residue" evidence="1">
    <location>
        <position position="1"/>
    </location>
</feature>
<dbReference type="GeneID" id="42528670"/>
<dbReference type="Proteomes" id="UP000002038">
    <property type="component" value="Unassembled WGS sequence"/>
</dbReference>
<evidence type="ECO:0000313" key="2">
    <source>
        <dbReference type="Proteomes" id="UP000002038"/>
    </source>
</evidence>
<gene>
    <name evidence="1" type="ORF">BDBG_16605</name>
</gene>
<dbReference type="AlphaFoldDB" id="A0A179UH45"/>
<keyword evidence="2" id="KW-1185">Reference proteome</keyword>
<feature type="non-terminal residue" evidence="1">
    <location>
        <position position="128"/>
    </location>
</feature>
<evidence type="ECO:0000313" key="1">
    <source>
        <dbReference type="EMBL" id="OAT06331.1"/>
    </source>
</evidence>
<proteinExistence type="predicted"/>
<name>A0A179UH45_BLAGS</name>
<reference evidence="2" key="1">
    <citation type="journal article" date="2015" name="PLoS Genet.">
        <title>The dynamic genome and transcriptome of the human fungal pathogen Blastomyces and close relative Emmonsia.</title>
        <authorList>
            <person name="Munoz J.F."/>
            <person name="Gauthier G.M."/>
            <person name="Desjardins C.A."/>
            <person name="Gallo J.E."/>
            <person name="Holder J."/>
            <person name="Sullivan T.D."/>
            <person name="Marty A.J."/>
            <person name="Carmen J.C."/>
            <person name="Chen Z."/>
            <person name="Ding L."/>
            <person name="Gujja S."/>
            <person name="Magrini V."/>
            <person name="Misas E."/>
            <person name="Mitreva M."/>
            <person name="Priest M."/>
            <person name="Saif S."/>
            <person name="Whiston E.A."/>
            <person name="Young S."/>
            <person name="Zeng Q."/>
            <person name="Goldman W.E."/>
            <person name="Mardis E.R."/>
            <person name="Taylor J.W."/>
            <person name="McEwen J.G."/>
            <person name="Clay O.K."/>
            <person name="Klein B.S."/>
            <person name="Cuomo C.A."/>
        </authorList>
    </citation>
    <scope>NUCLEOTIDE SEQUENCE [LARGE SCALE GENOMIC DNA]</scope>
    <source>
        <strain evidence="2">SLH14081</strain>
    </source>
</reference>
<dbReference type="OrthoDB" id="3558767at2759"/>
<dbReference type="KEGG" id="bgh:BDBG_16605"/>
<accession>A0A179UH45</accession>
<sequence>QQNLLFLNLLSQNLLKTLKILREKMLILLFIRKKRRKCKNRKIFKSSEIEDLFLKSQIQRFLIASIESSFFENSIILTTMSEFKISNVISMLEITKLVSINVKYTQKEIKYVNILWLNTLTVKKSMCL</sequence>
<dbReference type="EMBL" id="GG657450">
    <property type="protein sequence ID" value="OAT06331.1"/>
    <property type="molecule type" value="Genomic_DNA"/>
</dbReference>
<dbReference type="VEuPathDB" id="FungiDB:BDBG_16605"/>
<protein>
    <submittedName>
        <fullName evidence="1">Uncharacterized protein</fullName>
    </submittedName>
</protein>